<proteinExistence type="predicted"/>
<evidence type="ECO:0000313" key="2">
    <source>
        <dbReference type="EMBL" id="CDJ42217.1"/>
    </source>
</evidence>
<feature type="compositionally biased region" description="Low complexity" evidence="1">
    <location>
        <begin position="177"/>
        <end position="197"/>
    </location>
</feature>
<dbReference type="RefSeq" id="XP_013232967.1">
    <property type="nucleotide sequence ID" value="XM_013377513.1"/>
</dbReference>
<dbReference type="GeneID" id="25252038"/>
<sequence length="206" mass="21984">MWGRITESFSKVKKKADEVASSVQSGTALLSRARDVLLILGGGTEHAAAAAAAAFEGLTAEQLLLLLEEQAANVRSPDELQHVLHIWTTLLQHDDNSDAPRFPSGDVEQQQQQHETAGNGSSAANPTAQQQQQQQRAGSDFAQQISKEQQLLRELQLPQKFLSPDFGFAEVSFTEVSGSSSSSSSSSSRNISSSSSSGCCCCLGFL</sequence>
<organism evidence="2 3">
    <name type="scientific">Eimeria tenella</name>
    <name type="common">Coccidian parasite</name>
    <dbReference type="NCBI Taxonomy" id="5802"/>
    <lineage>
        <taxon>Eukaryota</taxon>
        <taxon>Sar</taxon>
        <taxon>Alveolata</taxon>
        <taxon>Apicomplexa</taxon>
        <taxon>Conoidasida</taxon>
        <taxon>Coccidia</taxon>
        <taxon>Eucoccidiorida</taxon>
        <taxon>Eimeriorina</taxon>
        <taxon>Eimeriidae</taxon>
        <taxon>Eimeria</taxon>
    </lineage>
</organism>
<feature type="region of interest" description="Disordered" evidence="1">
    <location>
        <begin position="176"/>
        <end position="197"/>
    </location>
</feature>
<gene>
    <name evidence="2" type="ORF">ETH_00014405</name>
</gene>
<protein>
    <submittedName>
        <fullName evidence="2">Uncharacterized protein</fullName>
    </submittedName>
</protein>
<feature type="compositionally biased region" description="Low complexity" evidence="1">
    <location>
        <begin position="123"/>
        <end position="142"/>
    </location>
</feature>
<accession>U6KVP6</accession>
<evidence type="ECO:0000256" key="1">
    <source>
        <dbReference type="SAM" id="MobiDB-lite"/>
    </source>
</evidence>
<dbReference type="VEuPathDB" id="ToxoDB:ETH2_0516900"/>
<feature type="compositionally biased region" description="Polar residues" evidence="1">
    <location>
        <begin position="107"/>
        <end position="122"/>
    </location>
</feature>
<dbReference type="OrthoDB" id="348838at2759"/>
<reference evidence="2" key="1">
    <citation type="submission" date="2013-10" db="EMBL/GenBank/DDBJ databases">
        <title>Genomic analysis of the causative agents of coccidiosis in chickens.</title>
        <authorList>
            <person name="Reid A.J."/>
            <person name="Blake D."/>
            <person name="Billington K."/>
            <person name="Browne H."/>
            <person name="Dunn M."/>
            <person name="Hung S."/>
            <person name="Kawahara F."/>
            <person name="Miranda-Saavedra D."/>
            <person name="Mourier T."/>
            <person name="Nagra H."/>
            <person name="Otto T.D."/>
            <person name="Rawlings N."/>
            <person name="Sanchez A."/>
            <person name="Sanders M."/>
            <person name="Subramaniam C."/>
            <person name="Tay Y."/>
            <person name="Dear P."/>
            <person name="Doerig C."/>
            <person name="Gruber A."/>
            <person name="Parkinson J."/>
            <person name="Shirley M."/>
            <person name="Wan K.L."/>
            <person name="Berriman M."/>
            <person name="Tomley F."/>
            <person name="Pain A."/>
        </authorList>
    </citation>
    <scope>NUCLEOTIDE SEQUENCE [LARGE SCALE GENOMIC DNA]</scope>
    <source>
        <strain evidence="2">Houghton</strain>
    </source>
</reference>
<dbReference type="VEuPathDB" id="ToxoDB:ETH_00014405"/>
<keyword evidence="3" id="KW-1185">Reference proteome</keyword>
<evidence type="ECO:0000313" key="3">
    <source>
        <dbReference type="Proteomes" id="UP000030747"/>
    </source>
</evidence>
<dbReference type="Proteomes" id="UP000030747">
    <property type="component" value="Unassembled WGS sequence"/>
</dbReference>
<feature type="region of interest" description="Disordered" evidence="1">
    <location>
        <begin position="95"/>
        <end position="142"/>
    </location>
</feature>
<dbReference type="AlphaFoldDB" id="U6KVP6"/>
<dbReference type="EMBL" id="HG675701">
    <property type="protein sequence ID" value="CDJ42217.1"/>
    <property type="molecule type" value="Genomic_DNA"/>
</dbReference>
<reference evidence="2" key="2">
    <citation type="submission" date="2013-10" db="EMBL/GenBank/DDBJ databases">
        <authorList>
            <person name="Aslett M."/>
        </authorList>
    </citation>
    <scope>NUCLEOTIDE SEQUENCE [LARGE SCALE GENOMIC DNA]</scope>
    <source>
        <strain evidence="2">Houghton</strain>
    </source>
</reference>
<name>U6KVP6_EIMTE</name>